<keyword evidence="1" id="KW-1133">Transmembrane helix</keyword>
<gene>
    <name evidence="3" type="ORF">SAMN04488508_102228</name>
</gene>
<evidence type="ECO:0000256" key="1">
    <source>
        <dbReference type="SAM" id="Phobius"/>
    </source>
</evidence>
<evidence type="ECO:0000313" key="4">
    <source>
        <dbReference type="Proteomes" id="UP000184432"/>
    </source>
</evidence>
<name>A0A1M6CR29_9FLAO</name>
<reference evidence="4" key="1">
    <citation type="submission" date="2016-11" db="EMBL/GenBank/DDBJ databases">
        <authorList>
            <person name="Varghese N."/>
            <person name="Submissions S."/>
        </authorList>
    </citation>
    <scope>NUCLEOTIDE SEQUENCE [LARGE SCALE GENOMIC DNA]</scope>
    <source>
        <strain evidence="4">DSM 22623</strain>
    </source>
</reference>
<dbReference type="STRING" id="570521.SAMN04488508_102228"/>
<keyword evidence="1" id="KW-0812">Transmembrane</keyword>
<dbReference type="EMBL" id="FQYP01000002">
    <property type="protein sequence ID" value="SHI63188.1"/>
    <property type="molecule type" value="Genomic_DNA"/>
</dbReference>
<evidence type="ECO:0000259" key="2">
    <source>
        <dbReference type="Pfam" id="PF13239"/>
    </source>
</evidence>
<keyword evidence="4" id="KW-1185">Reference proteome</keyword>
<dbReference type="RefSeq" id="WP_073315354.1">
    <property type="nucleotide sequence ID" value="NZ_FQYP01000002.1"/>
</dbReference>
<organism evidence="3 4">
    <name type="scientific">Aquimarina spongiae</name>
    <dbReference type="NCBI Taxonomy" id="570521"/>
    <lineage>
        <taxon>Bacteria</taxon>
        <taxon>Pseudomonadati</taxon>
        <taxon>Bacteroidota</taxon>
        <taxon>Flavobacteriia</taxon>
        <taxon>Flavobacteriales</taxon>
        <taxon>Flavobacteriaceae</taxon>
        <taxon>Aquimarina</taxon>
    </lineage>
</organism>
<sequence length="104" mass="12834">MQTPDQQKYERAKQRVKEEKGFYIHLTIYIIINTLILFVNTNFESQGFKNWLQWHLYVTPVLWGIGLLFHYIKAFDKNPFFSKKWEERKIKEILREEDDFFKDL</sequence>
<dbReference type="Pfam" id="PF13239">
    <property type="entry name" value="2TM"/>
    <property type="match status" value="1"/>
</dbReference>
<dbReference type="InterPro" id="IPR025698">
    <property type="entry name" value="2TM_dom"/>
</dbReference>
<dbReference type="Proteomes" id="UP000184432">
    <property type="component" value="Unassembled WGS sequence"/>
</dbReference>
<proteinExistence type="predicted"/>
<evidence type="ECO:0000313" key="3">
    <source>
        <dbReference type="EMBL" id="SHI63188.1"/>
    </source>
</evidence>
<dbReference type="OrthoDB" id="8965954at2"/>
<accession>A0A1M6CR29</accession>
<feature type="transmembrane region" description="Helical" evidence="1">
    <location>
        <begin position="51"/>
        <end position="72"/>
    </location>
</feature>
<keyword evidence="1" id="KW-0472">Membrane</keyword>
<feature type="transmembrane region" description="Helical" evidence="1">
    <location>
        <begin position="21"/>
        <end position="39"/>
    </location>
</feature>
<dbReference type="AlphaFoldDB" id="A0A1M6CR29"/>
<protein>
    <submittedName>
        <fullName evidence="3">2TM domain-containing protein</fullName>
    </submittedName>
</protein>
<feature type="domain" description="2TM" evidence="2">
    <location>
        <begin position="10"/>
        <end position="94"/>
    </location>
</feature>